<keyword evidence="2" id="KW-0812">Transmembrane</keyword>
<feature type="transmembrane region" description="Helical" evidence="2">
    <location>
        <begin position="47"/>
        <end position="65"/>
    </location>
</feature>
<evidence type="ECO:0000256" key="1">
    <source>
        <dbReference type="SAM" id="MobiDB-lite"/>
    </source>
</evidence>
<protein>
    <submittedName>
        <fullName evidence="3">Uncharacterized protein</fullName>
    </submittedName>
</protein>
<reference evidence="3 4" key="1">
    <citation type="submission" date="2019-02" db="EMBL/GenBank/DDBJ databases">
        <title>Genome sequencing of the rare red list fungi Phlebia centrifuga.</title>
        <authorList>
            <person name="Buettner E."/>
            <person name="Kellner H."/>
        </authorList>
    </citation>
    <scope>NUCLEOTIDE SEQUENCE [LARGE SCALE GENOMIC DNA]</scope>
    <source>
        <strain evidence="3 4">DSM 108282</strain>
    </source>
</reference>
<evidence type="ECO:0000256" key="2">
    <source>
        <dbReference type="SAM" id="Phobius"/>
    </source>
</evidence>
<evidence type="ECO:0000313" key="4">
    <source>
        <dbReference type="Proteomes" id="UP000309038"/>
    </source>
</evidence>
<gene>
    <name evidence="3" type="ORF">EW026_g5695</name>
</gene>
<organism evidence="3 4">
    <name type="scientific">Hermanssonia centrifuga</name>
    <dbReference type="NCBI Taxonomy" id="98765"/>
    <lineage>
        <taxon>Eukaryota</taxon>
        <taxon>Fungi</taxon>
        <taxon>Dikarya</taxon>
        <taxon>Basidiomycota</taxon>
        <taxon>Agaricomycotina</taxon>
        <taxon>Agaricomycetes</taxon>
        <taxon>Polyporales</taxon>
        <taxon>Meruliaceae</taxon>
        <taxon>Hermanssonia</taxon>
    </lineage>
</organism>
<dbReference type="AlphaFoldDB" id="A0A4S4KDA8"/>
<proteinExistence type="predicted"/>
<accession>A0A4S4KDA8</accession>
<name>A0A4S4KDA8_9APHY</name>
<dbReference type="Proteomes" id="UP000309038">
    <property type="component" value="Unassembled WGS sequence"/>
</dbReference>
<dbReference type="EMBL" id="SGPJ01000264">
    <property type="protein sequence ID" value="THG96068.1"/>
    <property type="molecule type" value="Genomic_DNA"/>
</dbReference>
<keyword evidence="4" id="KW-1185">Reference proteome</keyword>
<keyword evidence="2" id="KW-0472">Membrane</keyword>
<feature type="region of interest" description="Disordered" evidence="1">
    <location>
        <begin position="140"/>
        <end position="183"/>
    </location>
</feature>
<keyword evidence="2" id="KW-1133">Transmembrane helix</keyword>
<evidence type="ECO:0000313" key="3">
    <source>
        <dbReference type="EMBL" id="THG96068.1"/>
    </source>
</evidence>
<comment type="caution">
    <text evidence="3">The sequence shown here is derived from an EMBL/GenBank/DDBJ whole genome shotgun (WGS) entry which is preliminary data.</text>
</comment>
<sequence length="183" mass="19822">MSQAPSVAEIVAAFRAQEVTTYMAYAMTALVAFDCRPATIFGEVLLMMQYVVFAVFSALRVFALWNRNIPMASLVLVLDLVPVATNIVGEPENSTQEAYNSQFSVPGFRVPTLASMVGNMGEDLQHGISEGVGDRVEDVVDSTHAEEGKPPGENLELHTSSKDTASSKDIGDNIQEEPRNLIV</sequence>